<reference evidence="3" key="1">
    <citation type="submission" date="2020-07" db="EMBL/GenBank/DDBJ databases">
        <authorList>
            <person name="Zhang W."/>
            <person name="Yang S."/>
        </authorList>
    </citation>
    <scope>NUCLEOTIDE SEQUENCE</scope>
    <source>
        <strain evidence="3">Ydyzj-6462</strain>
    </source>
</reference>
<name>A0A7L8YA23_9VIRU</name>
<dbReference type="InterPro" id="IPR004118">
    <property type="entry name" value="HEV_TT_vir_Orf2/Gyrovir_Vp2_N"/>
</dbReference>
<feature type="domain" description="Hepatitis TT virus Orf2/Gyrovirus Vp2 N-terminal" evidence="2">
    <location>
        <begin position="44"/>
        <end position="89"/>
    </location>
</feature>
<feature type="region of interest" description="Disordered" evidence="1">
    <location>
        <begin position="1"/>
        <end position="32"/>
    </location>
</feature>
<organism evidence="3">
    <name type="scientific">Torque teno virus</name>
    <dbReference type="NCBI Taxonomy" id="68887"/>
    <lineage>
        <taxon>Viruses</taxon>
        <taxon>Monodnaviria</taxon>
        <taxon>Shotokuvirae</taxon>
        <taxon>Commensaviricota</taxon>
        <taxon>Cardeaviricetes</taxon>
        <taxon>Sanitavirales</taxon>
        <taxon>Anelloviridae</taxon>
    </lineage>
</organism>
<evidence type="ECO:0000259" key="2">
    <source>
        <dbReference type="Pfam" id="PF02957"/>
    </source>
</evidence>
<accession>A0A7L8YA23</accession>
<dbReference type="EMBL" id="MT783405">
    <property type="protein sequence ID" value="QOI17554.1"/>
    <property type="molecule type" value="Genomic_DNA"/>
</dbReference>
<sequence>MFFGRPYRQKKRALSLSGVRAPQAKRPRDMTWRPPVHNAAGIDRQFFEACFRCHAGCCGCGSFINHLNVLAARYRFTGGPAPPGGPGPAPQVRPALPAPEPDPEAENREPWHGAGGGNDGGAVAGNPGAAAGDAYDGEDLDALFAAVAEDVE</sequence>
<evidence type="ECO:0000256" key="1">
    <source>
        <dbReference type="SAM" id="MobiDB-lite"/>
    </source>
</evidence>
<proteinExistence type="predicted"/>
<feature type="compositionally biased region" description="Low complexity" evidence="1">
    <location>
        <begin position="124"/>
        <end position="133"/>
    </location>
</feature>
<protein>
    <recommendedName>
        <fullName evidence="2">Hepatitis TT virus Orf2/Gyrovirus Vp2 N-terminal domain-containing protein</fullName>
    </recommendedName>
</protein>
<evidence type="ECO:0000313" key="3">
    <source>
        <dbReference type="EMBL" id="QOI17554.1"/>
    </source>
</evidence>
<feature type="region of interest" description="Disordered" evidence="1">
    <location>
        <begin position="75"/>
        <end position="133"/>
    </location>
</feature>
<dbReference type="Pfam" id="PF02957">
    <property type="entry name" value="TT_ORF2-like"/>
    <property type="match status" value="1"/>
</dbReference>
<feature type="compositionally biased region" description="Pro residues" evidence="1">
    <location>
        <begin position="80"/>
        <end position="100"/>
    </location>
</feature>
<feature type="compositionally biased region" description="Gly residues" evidence="1">
    <location>
        <begin position="113"/>
        <end position="123"/>
    </location>
</feature>